<dbReference type="Proteomes" id="UP000295497">
    <property type="component" value="Chromosome"/>
</dbReference>
<dbReference type="GO" id="GO:0006629">
    <property type="term" value="P:lipid metabolic process"/>
    <property type="evidence" value="ECO:0007669"/>
    <property type="project" value="InterPro"/>
</dbReference>
<proteinExistence type="predicted"/>
<dbReference type="Pfam" id="PF00487">
    <property type="entry name" value="FA_desaturase"/>
    <property type="match status" value="1"/>
</dbReference>
<evidence type="ECO:0000256" key="1">
    <source>
        <dbReference type="SAM" id="Phobius"/>
    </source>
</evidence>
<sequence>MMASSNARNWPSRLAVQKIRLVNYRTPDVRRSTAQLTTSLMAFCLAWTLAWASLRVSYALTLLLAIPTAGCMVRLFVLQHDCGHGSLFRSRMANEIVGFFLGVLTMTPFQCWRRYHNTHHATSSNLDRRGYGDVRMLTVREYAGLSPRGKFAYRVYRSPLVLFGVGPFLQFVVRQRFAYYVPKDWKIERWSVHATNAAILACAYGMARLVGLAPFLAVQLPVMALAASMGVWLFYVQHQFDGTYWRRRPEWDYVSAGMLGSSYYVLPPVLRWFTASIGLHHIHHLDSKIPNYRLQECLDENPELARAPRLTLWSSLACASLKLWDEDAGRMVRTYALAQEESR</sequence>
<dbReference type="CDD" id="cd03507">
    <property type="entry name" value="Delta12-FADS-like"/>
    <property type="match status" value="1"/>
</dbReference>
<keyword evidence="1" id="KW-0812">Transmembrane</keyword>
<evidence type="ECO:0000313" key="4">
    <source>
        <dbReference type="Proteomes" id="UP000295497"/>
    </source>
</evidence>
<protein>
    <submittedName>
        <fullName evidence="3">Fatty acid desaturase</fullName>
    </submittedName>
</protein>
<dbReference type="EMBL" id="CP012672">
    <property type="protein sequence ID" value="AUX32158.1"/>
    <property type="molecule type" value="Genomic_DNA"/>
</dbReference>
<dbReference type="GO" id="GO:0016020">
    <property type="term" value="C:membrane"/>
    <property type="evidence" value="ECO:0007669"/>
    <property type="project" value="TreeGrafter"/>
</dbReference>
<reference evidence="3 4" key="1">
    <citation type="submission" date="2015-09" db="EMBL/GenBank/DDBJ databases">
        <title>Sorangium comparison.</title>
        <authorList>
            <person name="Zaburannyi N."/>
            <person name="Bunk B."/>
            <person name="Overmann J."/>
            <person name="Mueller R."/>
        </authorList>
    </citation>
    <scope>NUCLEOTIDE SEQUENCE [LARGE SCALE GENOMIC DNA]</scope>
    <source>
        <strain evidence="3 4">So ce836</strain>
    </source>
</reference>
<gene>
    <name evidence="3" type="ORF">SOCE836_042940</name>
</gene>
<accession>A0A4P2QQA9</accession>
<feature type="transmembrane region" description="Helical" evidence="1">
    <location>
        <begin position="216"/>
        <end position="236"/>
    </location>
</feature>
<feature type="transmembrane region" description="Helical" evidence="1">
    <location>
        <begin position="58"/>
        <end position="77"/>
    </location>
</feature>
<evidence type="ECO:0000313" key="3">
    <source>
        <dbReference type="EMBL" id="AUX32158.1"/>
    </source>
</evidence>
<dbReference type="GO" id="GO:0016717">
    <property type="term" value="F:oxidoreductase activity, acting on paired donors, with oxidation of a pair of donors resulting in the reduction of molecular oxygen to two molecules of water"/>
    <property type="evidence" value="ECO:0007669"/>
    <property type="project" value="TreeGrafter"/>
</dbReference>
<organism evidence="3 4">
    <name type="scientific">Sorangium cellulosum</name>
    <name type="common">Polyangium cellulosum</name>
    <dbReference type="NCBI Taxonomy" id="56"/>
    <lineage>
        <taxon>Bacteria</taxon>
        <taxon>Pseudomonadati</taxon>
        <taxon>Myxococcota</taxon>
        <taxon>Polyangia</taxon>
        <taxon>Polyangiales</taxon>
        <taxon>Polyangiaceae</taxon>
        <taxon>Sorangium</taxon>
    </lineage>
</organism>
<feature type="transmembrane region" description="Helical" evidence="1">
    <location>
        <begin position="97"/>
        <end position="115"/>
    </location>
</feature>
<dbReference type="PANTHER" id="PTHR19353">
    <property type="entry name" value="FATTY ACID DESATURASE 2"/>
    <property type="match status" value="1"/>
</dbReference>
<keyword evidence="1" id="KW-1133">Transmembrane helix</keyword>
<feature type="domain" description="Fatty acid desaturase" evidence="2">
    <location>
        <begin position="61"/>
        <end position="313"/>
    </location>
</feature>
<keyword evidence="1" id="KW-0472">Membrane</keyword>
<dbReference type="InterPro" id="IPR005804">
    <property type="entry name" value="FA_desaturase_dom"/>
</dbReference>
<dbReference type="PANTHER" id="PTHR19353:SF73">
    <property type="entry name" value="FATTY ACID DESATURASE"/>
    <property type="match status" value="1"/>
</dbReference>
<feature type="transmembrane region" description="Helical" evidence="1">
    <location>
        <begin position="194"/>
        <end position="210"/>
    </location>
</feature>
<evidence type="ECO:0000259" key="2">
    <source>
        <dbReference type="Pfam" id="PF00487"/>
    </source>
</evidence>
<dbReference type="AlphaFoldDB" id="A0A4P2QQA9"/>
<name>A0A4P2QQA9_SORCE</name>
<dbReference type="InterPro" id="IPR012171">
    <property type="entry name" value="Fatty_acid_desaturase"/>
</dbReference>